<proteinExistence type="predicted"/>
<protein>
    <submittedName>
        <fullName evidence="1">Polyprotein protein</fullName>
    </submittedName>
</protein>
<dbReference type="AlphaFoldDB" id="M1DHK5"/>
<dbReference type="InParanoid" id="M1DHK5"/>
<organism evidence="1 2">
    <name type="scientific">Solanum tuberosum</name>
    <name type="common">Potato</name>
    <dbReference type="NCBI Taxonomy" id="4113"/>
    <lineage>
        <taxon>Eukaryota</taxon>
        <taxon>Viridiplantae</taxon>
        <taxon>Streptophyta</taxon>
        <taxon>Embryophyta</taxon>
        <taxon>Tracheophyta</taxon>
        <taxon>Spermatophyta</taxon>
        <taxon>Magnoliopsida</taxon>
        <taxon>eudicotyledons</taxon>
        <taxon>Gunneridae</taxon>
        <taxon>Pentapetalae</taxon>
        <taxon>asterids</taxon>
        <taxon>lamiids</taxon>
        <taxon>Solanales</taxon>
        <taxon>Solanaceae</taxon>
        <taxon>Solanoideae</taxon>
        <taxon>Solaneae</taxon>
        <taxon>Solanum</taxon>
    </lineage>
</organism>
<dbReference type="HOGENOM" id="CLU_2137979_0_0_1"/>
<keyword evidence="2" id="KW-1185">Reference proteome</keyword>
<dbReference type="Proteomes" id="UP000011115">
    <property type="component" value="Unassembled WGS sequence"/>
</dbReference>
<sequence>MHPKRLMLRRFLQSPPRLLNRDPEDGALSPFCGLRVETIESRQGATSEVTALKAEVTDLRKYVDYLKSTNFSSLLEAADDVDALTTSEIPPNNTRDVHMDDITANGLEIEIDE</sequence>
<name>M1DHK5_SOLTU</name>
<dbReference type="Gramene" id="PGSC0003DMT400089168">
    <property type="protein sequence ID" value="PGSC0003DMT400089168"/>
    <property type="gene ID" value="PGSC0003DMG400038739"/>
</dbReference>
<evidence type="ECO:0000313" key="1">
    <source>
        <dbReference type="EnsemblPlants" id="PGSC0003DMT400089168"/>
    </source>
</evidence>
<reference evidence="1" key="2">
    <citation type="submission" date="2015-06" db="UniProtKB">
        <authorList>
            <consortium name="EnsemblPlants"/>
        </authorList>
    </citation>
    <scope>IDENTIFICATION</scope>
    <source>
        <strain evidence="1">DM1-3 516 R44</strain>
    </source>
</reference>
<dbReference type="EnsemblPlants" id="PGSC0003DMT400089168">
    <property type="protein sequence ID" value="PGSC0003DMT400089168"/>
    <property type="gene ID" value="PGSC0003DMG400038739"/>
</dbReference>
<accession>M1DHK5</accession>
<dbReference type="PaxDb" id="4113-PGSC0003DMT400089168"/>
<reference evidence="2" key="1">
    <citation type="journal article" date="2011" name="Nature">
        <title>Genome sequence and analysis of the tuber crop potato.</title>
        <authorList>
            <consortium name="The Potato Genome Sequencing Consortium"/>
        </authorList>
    </citation>
    <scope>NUCLEOTIDE SEQUENCE [LARGE SCALE GENOMIC DNA]</scope>
    <source>
        <strain evidence="2">cv. DM1-3 516 R44</strain>
    </source>
</reference>
<evidence type="ECO:0000313" key="2">
    <source>
        <dbReference type="Proteomes" id="UP000011115"/>
    </source>
</evidence>